<protein>
    <recommendedName>
        <fullName evidence="4">Low temperature requirement protein LtrA</fullName>
    </recommendedName>
</protein>
<name>A0ABP9VFS5_9DEIO</name>
<feature type="transmembrane region" description="Helical" evidence="1">
    <location>
        <begin position="209"/>
        <end position="228"/>
    </location>
</feature>
<keyword evidence="1" id="KW-0812">Transmembrane</keyword>
<feature type="transmembrane region" description="Helical" evidence="1">
    <location>
        <begin position="36"/>
        <end position="57"/>
    </location>
</feature>
<comment type="caution">
    <text evidence="2">The sequence shown here is derived from an EMBL/GenBank/DDBJ whole genome shotgun (WGS) entry which is preliminary data.</text>
</comment>
<feature type="transmembrane region" description="Helical" evidence="1">
    <location>
        <begin position="69"/>
        <end position="88"/>
    </location>
</feature>
<feature type="transmembrane region" description="Helical" evidence="1">
    <location>
        <begin position="289"/>
        <end position="310"/>
    </location>
</feature>
<feature type="transmembrane region" description="Helical" evidence="1">
    <location>
        <begin position="145"/>
        <end position="163"/>
    </location>
</feature>
<accession>A0ABP9VFS5</accession>
<evidence type="ECO:0000313" key="3">
    <source>
        <dbReference type="Proteomes" id="UP001458946"/>
    </source>
</evidence>
<dbReference type="Pfam" id="PF06772">
    <property type="entry name" value="LtrA"/>
    <property type="match status" value="1"/>
</dbReference>
<sequence>MCQNARPLELFFDLVFVFAVTQLTGLISHPHGWLDYLQALLTFFSLIWMYDGFLWLTSNLDLEADSDTWLLWLAMVGFFVMALGIPTIGGAGGLPYALGYMLVVVLHIYLFSRTQTTSSLAIFGVAPYNFFSALMILYAAFVSGAAHWVLWLLAIGTLLVATLRRREQQFTLSAAHFAERHGLLIIIALGESVMALGVGATGLRITPLLTLFITLGLLLAGHLWWSYFGPNNKRAEHRLKEAQGNEQARLALQGYNYSHMPMLFGIMMVSAALEVTIHHPAGKATDANAWNLAGGLLLFYLGLMMFHRLLGVS</sequence>
<proteinExistence type="predicted"/>
<keyword evidence="1" id="KW-0472">Membrane</keyword>
<dbReference type="RefSeq" id="WP_353542535.1">
    <property type="nucleotide sequence ID" value="NZ_BAABRN010000025.1"/>
</dbReference>
<feature type="transmembrane region" description="Helical" evidence="1">
    <location>
        <begin position="119"/>
        <end position="139"/>
    </location>
</feature>
<dbReference type="Proteomes" id="UP001458946">
    <property type="component" value="Unassembled WGS sequence"/>
</dbReference>
<feature type="transmembrane region" description="Helical" evidence="1">
    <location>
        <begin position="257"/>
        <end position="277"/>
    </location>
</feature>
<dbReference type="PANTHER" id="PTHR36840">
    <property type="entry name" value="BLL5714 PROTEIN"/>
    <property type="match status" value="1"/>
</dbReference>
<evidence type="ECO:0000313" key="2">
    <source>
        <dbReference type="EMBL" id="GAA5502567.1"/>
    </source>
</evidence>
<evidence type="ECO:0000256" key="1">
    <source>
        <dbReference type="SAM" id="Phobius"/>
    </source>
</evidence>
<dbReference type="PANTHER" id="PTHR36840:SF1">
    <property type="entry name" value="BLL5714 PROTEIN"/>
    <property type="match status" value="1"/>
</dbReference>
<dbReference type="EMBL" id="BAABRN010000025">
    <property type="protein sequence ID" value="GAA5502567.1"/>
    <property type="molecule type" value="Genomic_DNA"/>
</dbReference>
<gene>
    <name evidence="2" type="ORF">Dxin01_02311</name>
</gene>
<evidence type="ECO:0008006" key="4">
    <source>
        <dbReference type="Google" id="ProtNLM"/>
    </source>
</evidence>
<dbReference type="InterPro" id="IPR010640">
    <property type="entry name" value="Low_temperature_requirement_A"/>
</dbReference>
<feature type="transmembrane region" description="Helical" evidence="1">
    <location>
        <begin position="12"/>
        <end position="30"/>
    </location>
</feature>
<keyword evidence="1" id="KW-1133">Transmembrane helix</keyword>
<feature type="transmembrane region" description="Helical" evidence="1">
    <location>
        <begin position="183"/>
        <end position="203"/>
    </location>
</feature>
<keyword evidence="3" id="KW-1185">Reference proteome</keyword>
<organism evidence="2 3">
    <name type="scientific">Deinococcus xinjiangensis</name>
    <dbReference type="NCBI Taxonomy" id="457454"/>
    <lineage>
        <taxon>Bacteria</taxon>
        <taxon>Thermotogati</taxon>
        <taxon>Deinococcota</taxon>
        <taxon>Deinococci</taxon>
        <taxon>Deinococcales</taxon>
        <taxon>Deinococcaceae</taxon>
        <taxon>Deinococcus</taxon>
    </lineage>
</organism>
<feature type="transmembrane region" description="Helical" evidence="1">
    <location>
        <begin position="94"/>
        <end position="112"/>
    </location>
</feature>
<reference evidence="2 3" key="1">
    <citation type="submission" date="2024-02" db="EMBL/GenBank/DDBJ databases">
        <title>Deinococcus xinjiangensis NBRC 107630.</title>
        <authorList>
            <person name="Ichikawa N."/>
            <person name="Katano-Makiyama Y."/>
            <person name="Hidaka K."/>
        </authorList>
    </citation>
    <scope>NUCLEOTIDE SEQUENCE [LARGE SCALE GENOMIC DNA]</scope>
    <source>
        <strain evidence="2 3">NBRC 107630</strain>
    </source>
</reference>